<dbReference type="Proteomes" id="UP000446786">
    <property type="component" value="Unassembled WGS sequence"/>
</dbReference>
<feature type="transmembrane region" description="Helical" evidence="1">
    <location>
        <begin position="92"/>
        <end position="113"/>
    </location>
</feature>
<sequence length="179" mass="19298">MDFRQRREQETFLAATRFSAIALSLALFTVLLTLAEAILYEADEGSVVGRCSILIVSGVRLGGPYLGVIMTIVAFGFALVAKKPEQVWLWRFFVYGSAVGLLASLILLIWISIGVANDNELISGMAALPKICVPVEGNAGPEIRSDLSWFLPALMVWFGGIIARQLGVKLPAVTIENGG</sequence>
<dbReference type="RefSeq" id="WP_160780069.1">
    <property type="nucleotide sequence ID" value="NZ_BAAAZF010000001.1"/>
</dbReference>
<proteinExistence type="predicted"/>
<evidence type="ECO:0000313" key="2">
    <source>
        <dbReference type="EMBL" id="MXP32759.1"/>
    </source>
</evidence>
<accession>A0A845ATD1</accession>
<reference evidence="2 3" key="1">
    <citation type="submission" date="2019-12" db="EMBL/GenBank/DDBJ databases">
        <title>Genomic-based taxomic classification of the family Erythrobacteraceae.</title>
        <authorList>
            <person name="Xu L."/>
        </authorList>
    </citation>
    <scope>NUCLEOTIDE SEQUENCE [LARGE SCALE GENOMIC DNA]</scope>
    <source>
        <strain evidence="2 3">JCM 16677</strain>
    </source>
</reference>
<keyword evidence="3" id="KW-1185">Reference proteome</keyword>
<dbReference type="AlphaFoldDB" id="A0A845ATD1"/>
<dbReference type="EMBL" id="WTYE01000001">
    <property type="protein sequence ID" value="MXP32759.1"/>
    <property type="molecule type" value="Genomic_DNA"/>
</dbReference>
<evidence type="ECO:0000313" key="3">
    <source>
        <dbReference type="Proteomes" id="UP000446786"/>
    </source>
</evidence>
<feature type="transmembrane region" description="Helical" evidence="1">
    <location>
        <begin position="61"/>
        <end position="80"/>
    </location>
</feature>
<evidence type="ECO:0000256" key="1">
    <source>
        <dbReference type="SAM" id="Phobius"/>
    </source>
</evidence>
<gene>
    <name evidence="2" type="ORF">GRI94_13090</name>
</gene>
<keyword evidence="1" id="KW-0812">Transmembrane</keyword>
<protein>
    <submittedName>
        <fullName evidence="2">Uncharacterized protein</fullName>
    </submittedName>
</protein>
<feature type="transmembrane region" description="Helical" evidence="1">
    <location>
        <begin position="147"/>
        <end position="163"/>
    </location>
</feature>
<comment type="caution">
    <text evidence="2">The sequence shown here is derived from an EMBL/GenBank/DDBJ whole genome shotgun (WGS) entry which is preliminary data.</text>
</comment>
<organism evidence="2 3">
    <name type="scientific">Parerythrobacter jejuensis</name>
    <dbReference type="NCBI Taxonomy" id="795812"/>
    <lineage>
        <taxon>Bacteria</taxon>
        <taxon>Pseudomonadati</taxon>
        <taxon>Pseudomonadota</taxon>
        <taxon>Alphaproteobacteria</taxon>
        <taxon>Sphingomonadales</taxon>
        <taxon>Erythrobacteraceae</taxon>
        <taxon>Parerythrobacter</taxon>
    </lineage>
</organism>
<keyword evidence="1" id="KW-1133">Transmembrane helix</keyword>
<name>A0A845ATD1_9SPHN</name>
<keyword evidence="1" id="KW-0472">Membrane</keyword>